<organism evidence="2 3">
    <name type="scientific">Gossypium australe</name>
    <dbReference type="NCBI Taxonomy" id="47621"/>
    <lineage>
        <taxon>Eukaryota</taxon>
        <taxon>Viridiplantae</taxon>
        <taxon>Streptophyta</taxon>
        <taxon>Embryophyta</taxon>
        <taxon>Tracheophyta</taxon>
        <taxon>Spermatophyta</taxon>
        <taxon>Magnoliopsida</taxon>
        <taxon>eudicotyledons</taxon>
        <taxon>Gunneridae</taxon>
        <taxon>Pentapetalae</taxon>
        <taxon>rosids</taxon>
        <taxon>malvids</taxon>
        <taxon>Malvales</taxon>
        <taxon>Malvaceae</taxon>
        <taxon>Malvoideae</taxon>
        <taxon>Gossypium</taxon>
    </lineage>
</organism>
<feature type="region of interest" description="Disordered" evidence="1">
    <location>
        <begin position="57"/>
        <end position="99"/>
    </location>
</feature>
<dbReference type="OrthoDB" id="2272416at2759"/>
<evidence type="ECO:0000313" key="2">
    <source>
        <dbReference type="EMBL" id="KAA3466742.1"/>
    </source>
</evidence>
<comment type="caution">
    <text evidence="2">The sequence shown here is derived from an EMBL/GenBank/DDBJ whole genome shotgun (WGS) entry which is preliminary data.</text>
</comment>
<dbReference type="AlphaFoldDB" id="A0A5B6VC64"/>
<proteinExistence type="predicted"/>
<evidence type="ECO:0000256" key="1">
    <source>
        <dbReference type="SAM" id="MobiDB-lite"/>
    </source>
</evidence>
<dbReference type="EMBL" id="SMMG02000007">
    <property type="protein sequence ID" value="KAA3466742.1"/>
    <property type="molecule type" value="Genomic_DNA"/>
</dbReference>
<protein>
    <submittedName>
        <fullName evidence="2">Gag-Pol polyprotein</fullName>
    </submittedName>
</protein>
<keyword evidence="3" id="KW-1185">Reference proteome</keyword>
<dbReference type="Proteomes" id="UP000325315">
    <property type="component" value="Unassembled WGS sequence"/>
</dbReference>
<feature type="compositionally biased region" description="Polar residues" evidence="1">
    <location>
        <begin position="82"/>
        <end position="99"/>
    </location>
</feature>
<accession>A0A5B6VC64</accession>
<name>A0A5B6VC64_9ROSI</name>
<gene>
    <name evidence="2" type="ORF">EPI10_001813</name>
</gene>
<evidence type="ECO:0000313" key="3">
    <source>
        <dbReference type="Proteomes" id="UP000325315"/>
    </source>
</evidence>
<sequence length="99" mass="11303">MSITEYEREFVRLSQYARECVSTEAIMSEAVGKDKTKAEFEARDVRKRFLSKTFHSASKKFRDEQRHSKVNVGHSNRDRARSQSNSKTPATSMASVGNV</sequence>
<reference evidence="3" key="1">
    <citation type="journal article" date="2019" name="Plant Biotechnol. J.">
        <title>Genome sequencing of the Australian wild diploid species Gossypium australe highlights disease resistance and delayed gland morphogenesis.</title>
        <authorList>
            <person name="Cai Y."/>
            <person name="Cai X."/>
            <person name="Wang Q."/>
            <person name="Wang P."/>
            <person name="Zhang Y."/>
            <person name="Cai C."/>
            <person name="Xu Y."/>
            <person name="Wang K."/>
            <person name="Zhou Z."/>
            <person name="Wang C."/>
            <person name="Geng S."/>
            <person name="Li B."/>
            <person name="Dong Q."/>
            <person name="Hou Y."/>
            <person name="Wang H."/>
            <person name="Ai P."/>
            <person name="Liu Z."/>
            <person name="Yi F."/>
            <person name="Sun M."/>
            <person name="An G."/>
            <person name="Cheng J."/>
            <person name="Zhang Y."/>
            <person name="Shi Q."/>
            <person name="Xie Y."/>
            <person name="Shi X."/>
            <person name="Chang Y."/>
            <person name="Huang F."/>
            <person name="Chen Y."/>
            <person name="Hong S."/>
            <person name="Mi L."/>
            <person name="Sun Q."/>
            <person name="Zhang L."/>
            <person name="Zhou B."/>
            <person name="Peng R."/>
            <person name="Zhang X."/>
            <person name="Liu F."/>
        </authorList>
    </citation>
    <scope>NUCLEOTIDE SEQUENCE [LARGE SCALE GENOMIC DNA]</scope>
    <source>
        <strain evidence="3">cv. PA1801</strain>
    </source>
</reference>